<dbReference type="GO" id="GO:0030170">
    <property type="term" value="F:pyridoxal phosphate binding"/>
    <property type="evidence" value="ECO:0007669"/>
    <property type="project" value="InterPro"/>
</dbReference>
<dbReference type="Pfam" id="PF03476">
    <property type="entry name" value="MOSC_N"/>
    <property type="match status" value="1"/>
</dbReference>
<evidence type="ECO:0000259" key="1">
    <source>
        <dbReference type="PROSITE" id="PS51340"/>
    </source>
</evidence>
<sequence length="266" mass="29757">MLTLTGINIFPIKSLGGIQAQSATLTDRGLKHDRRWMLVDQAGKFLTQRTVPVMSQLLVSIKGNHLHVQNQKVNDDDLLVPLRSDEWSPRDVTVFADTCKAFAYPQVINDWFSERIGVSCELVFMPDDADRPVDPDYSITDEQVSFADGYPALIIGESSLTDLNSRLDEPVTMERFRPNLVFSGGTPYCEDDWKQIQIGAVEFTAVKLCARCVLTTVDPLTGEKGREPLKTLATYRKQKQGVMFGQNLLHPAKGEIKVGDEIKVIE</sequence>
<reference evidence="2 3" key="1">
    <citation type="submission" date="2019-03" db="EMBL/GenBank/DDBJ databases">
        <title>Deep-cultivation of Planctomycetes and their phenomic and genomic characterization uncovers novel biology.</title>
        <authorList>
            <person name="Wiegand S."/>
            <person name="Jogler M."/>
            <person name="Boedeker C."/>
            <person name="Pinto D."/>
            <person name="Vollmers J."/>
            <person name="Rivas-Marin E."/>
            <person name="Kohn T."/>
            <person name="Peeters S.H."/>
            <person name="Heuer A."/>
            <person name="Rast P."/>
            <person name="Oberbeckmann S."/>
            <person name="Bunk B."/>
            <person name="Jeske O."/>
            <person name="Meyerdierks A."/>
            <person name="Storesund J.E."/>
            <person name="Kallscheuer N."/>
            <person name="Luecker S."/>
            <person name="Lage O.M."/>
            <person name="Pohl T."/>
            <person name="Merkel B.J."/>
            <person name="Hornburger P."/>
            <person name="Mueller R.-W."/>
            <person name="Bruemmer F."/>
            <person name="Labrenz M."/>
            <person name="Spormann A.M."/>
            <person name="Op den Camp H."/>
            <person name="Overmann J."/>
            <person name="Amann R."/>
            <person name="Jetten M.S.M."/>
            <person name="Mascher T."/>
            <person name="Medema M.H."/>
            <person name="Devos D.P."/>
            <person name="Kaster A.-K."/>
            <person name="Ovreas L."/>
            <person name="Rohde M."/>
            <person name="Galperin M.Y."/>
            <person name="Jogler C."/>
        </authorList>
    </citation>
    <scope>NUCLEOTIDE SEQUENCE [LARGE SCALE GENOMIC DNA]</scope>
    <source>
        <strain evidence="2 3">V202</strain>
    </source>
</reference>
<evidence type="ECO:0000313" key="3">
    <source>
        <dbReference type="Proteomes" id="UP000318384"/>
    </source>
</evidence>
<keyword evidence="3" id="KW-1185">Reference proteome</keyword>
<feature type="domain" description="MOSC" evidence="1">
    <location>
        <begin position="125"/>
        <end position="265"/>
    </location>
</feature>
<dbReference type="PANTHER" id="PTHR14237">
    <property type="entry name" value="MOLYBDOPTERIN COFACTOR SULFURASE MOSC"/>
    <property type="match status" value="1"/>
</dbReference>
<name>A0A517WQF2_9PLAN</name>
<dbReference type="RefSeq" id="WP_145171479.1">
    <property type="nucleotide sequence ID" value="NZ_CP037422.1"/>
</dbReference>
<dbReference type="GO" id="GO:0030151">
    <property type="term" value="F:molybdenum ion binding"/>
    <property type="evidence" value="ECO:0007669"/>
    <property type="project" value="InterPro"/>
</dbReference>
<dbReference type="GO" id="GO:0003824">
    <property type="term" value="F:catalytic activity"/>
    <property type="evidence" value="ECO:0007669"/>
    <property type="project" value="InterPro"/>
</dbReference>
<dbReference type="Proteomes" id="UP000318384">
    <property type="component" value="Chromosome"/>
</dbReference>
<dbReference type="Pfam" id="PF03473">
    <property type="entry name" value="MOSC"/>
    <property type="match status" value="1"/>
</dbReference>
<dbReference type="PROSITE" id="PS51340">
    <property type="entry name" value="MOSC"/>
    <property type="match status" value="1"/>
</dbReference>
<dbReference type="SUPFAM" id="SSF141673">
    <property type="entry name" value="MOSC N-terminal domain-like"/>
    <property type="match status" value="1"/>
</dbReference>
<dbReference type="InterPro" id="IPR011037">
    <property type="entry name" value="Pyrv_Knase-like_insert_dom_sf"/>
</dbReference>
<accession>A0A517WQF2</accession>
<dbReference type="SUPFAM" id="SSF50800">
    <property type="entry name" value="PK beta-barrel domain-like"/>
    <property type="match status" value="1"/>
</dbReference>
<dbReference type="InterPro" id="IPR005302">
    <property type="entry name" value="MoCF_Sase_C"/>
</dbReference>
<proteinExistence type="predicted"/>
<organism evidence="2 3">
    <name type="scientific">Gimesia aquarii</name>
    <dbReference type="NCBI Taxonomy" id="2527964"/>
    <lineage>
        <taxon>Bacteria</taxon>
        <taxon>Pseudomonadati</taxon>
        <taxon>Planctomycetota</taxon>
        <taxon>Planctomycetia</taxon>
        <taxon>Planctomycetales</taxon>
        <taxon>Planctomycetaceae</taxon>
        <taxon>Gimesia</taxon>
    </lineage>
</organism>
<protein>
    <submittedName>
        <fullName evidence="2">MOSC domain protein</fullName>
    </submittedName>
</protein>
<dbReference type="PANTHER" id="PTHR14237:SF19">
    <property type="entry name" value="MITOCHONDRIAL AMIDOXIME REDUCING COMPONENT 1"/>
    <property type="match status" value="1"/>
</dbReference>
<dbReference type="InterPro" id="IPR005303">
    <property type="entry name" value="MOCOS_middle"/>
</dbReference>
<evidence type="ECO:0000313" key="2">
    <source>
        <dbReference type="EMBL" id="QDU07492.1"/>
    </source>
</evidence>
<gene>
    <name evidence="2" type="ORF">V202x_08480</name>
</gene>
<dbReference type="OrthoDB" id="581532at2"/>
<dbReference type="AlphaFoldDB" id="A0A517WQF2"/>
<dbReference type="EMBL" id="CP037422">
    <property type="protein sequence ID" value="QDU07492.1"/>
    <property type="molecule type" value="Genomic_DNA"/>
</dbReference>